<dbReference type="RefSeq" id="WP_180988074.1">
    <property type="nucleotide sequence ID" value="NZ_CABVJG010000021.1"/>
</dbReference>
<dbReference type="CDD" id="cd04301">
    <property type="entry name" value="NAT_SF"/>
    <property type="match status" value="1"/>
</dbReference>
<evidence type="ECO:0000259" key="1">
    <source>
        <dbReference type="PROSITE" id="PS51186"/>
    </source>
</evidence>
<feature type="domain" description="N-acetyltransferase" evidence="1">
    <location>
        <begin position="9"/>
        <end position="164"/>
    </location>
</feature>
<dbReference type="Pfam" id="PF00583">
    <property type="entry name" value="Acetyltransf_1"/>
    <property type="match status" value="1"/>
</dbReference>
<dbReference type="InterPro" id="IPR016181">
    <property type="entry name" value="Acyl_CoA_acyltransferase"/>
</dbReference>
<sequence>MENELDQDICIRRFIKSDMPAVLALVAQIGSSEDLTESAGEQFARELADPNHEGDRFIAALGDVVIGTMGCAPGPIPSKHVLWADWLIVDSEYRRYGVASLLYDEIEKFALEHKKAWLCLDIGNIDRERAAYRFHLRNGFQIVGQLPDYWGEFEHLNIMAKSLKSKD</sequence>
<evidence type="ECO:0000313" key="3">
    <source>
        <dbReference type="Proteomes" id="UP000412311"/>
    </source>
</evidence>
<dbReference type="Proteomes" id="UP000412311">
    <property type="component" value="Unassembled WGS sequence"/>
</dbReference>
<gene>
    <name evidence="2" type="ORF">PS925_05334</name>
</gene>
<evidence type="ECO:0000313" key="2">
    <source>
        <dbReference type="EMBL" id="VVQ23505.1"/>
    </source>
</evidence>
<name>A0A5E7VLY1_PSEFL</name>
<protein>
    <recommendedName>
        <fullName evidence="1">N-acetyltransferase domain-containing protein</fullName>
    </recommendedName>
</protein>
<dbReference type="AlphaFoldDB" id="A0A5E7VLY1"/>
<dbReference type="EMBL" id="CABVJG010000021">
    <property type="protein sequence ID" value="VVQ23505.1"/>
    <property type="molecule type" value="Genomic_DNA"/>
</dbReference>
<dbReference type="SUPFAM" id="SSF55729">
    <property type="entry name" value="Acyl-CoA N-acyltransferases (Nat)"/>
    <property type="match status" value="1"/>
</dbReference>
<dbReference type="InterPro" id="IPR000182">
    <property type="entry name" value="GNAT_dom"/>
</dbReference>
<dbReference type="GO" id="GO:0016747">
    <property type="term" value="F:acyltransferase activity, transferring groups other than amino-acyl groups"/>
    <property type="evidence" value="ECO:0007669"/>
    <property type="project" value="InterPro"/>
</dbReference>
<proteinExistence type="predicted"/>
<dbReference type="Gene3D" id="3.40.630.30">
    <property type="match status" value="1"/>
</dbReference>
<reference evidence="2 3" key="1">
    <citation type="submission" date="2019-09" db="EMBL/GenBank/DDBJ databases">
        <authorList>
            <person name="Chandra G."/>
            <person name="Truman W A."/>
        </authorList>
    </citation>
    <scope>NUCLEOTIDE SEQUENCE [LARGE SCALE GENOMIC DNA]</scope>
    <source>
        <strain evidence="2">PS925</strain>
    </source>
</reference>
<accession>A0A5E7VLY1</accession>
<dbReference type="PROSITE" id="PS51186">
    <property type="entry name" value="GNAT"/>
    <property type="match status" value="1"/>
</dbReference>
<organism evidence="2 3">
    <name type="scientific">Pseudomonas fluorescens</name>
    <dbReference type="NCBI Taxonomy" id="294"/>
    <lineage>
        <taxon>Bacteria</taxon>
        <taxon>Pseudomonadati</taxon>
        <taxon>Pseudomonadota</taxon>
        <taxon>Gammaproteobacteria</taxon>
        <taxon>Pseudomonadales</taxon>
        <taxon>Pseudomonadaceae</taxon>
        <taxon>Pseudomonas</taxon>
    </lineage>
</organism>